<evidence type="ECO:0000313" key="4">
    <source>
        <dbReference type="Proteomes" id="UP000077266"/>
    </source>
</evidence>
<sequence length="232" mass="25002">MLSMPVRAVSGYLGVLGTLAVKQATLPFVCQVCFRHFGTDVRLRVHYQSDHARGSKGSKRPRKDTSDALQTAAVDEGRSQKRLRPLPARPSSMRMPTSVQGDIARARYNVDLVIKIADAALTDSGLSALMRDMDVYESFLLGDEHFLPDKQVKALGTDDGDDSSSELAVGSSRHSSPPQNEQQSDSEAVSVTHLSIFTREPQASGLGRVGKVDGSAAVAGDAQCDDDDWILS</sequence>
<feature type="domain" description="C2H2-type" evidence="2">
    <location>
        <begin position="30"/>
        <end position="51"/>
    </location>
</feature>
<dbReference type="InParanoid" id="A0A165ELP0"/>
<organism evidence="3 4">
    <name type="scientific">Exidia glandulosa HHB12029</name>
    <dbReference type="NCBI Taxonomy" id="1314781"/>
    <lineage>
        <taxon>Eukaryota</taxon>
        <taxon>Fungi</taxon>
        <taxon>Dikarya</taxon>
        <taxon>Basidiomycota</taxon>
        <taxon>Agaricomycotina</taxon>
        <taxon>Agaricomycetes</taxon>
        <taxon>Auriculariales</taxon>
        <taxon>Exidiaceae</taxon>
        <taxon>Exidia</taxon>
    </lineage>
</organism>
<dbReference type="EMBL" id="KV426132">
    <property type="protein sequence ID" value="KZV87231.1"/>
    <property type="molecule type" value="Genomic_DNA"/>
</dbReference>
<evidence type="ECO:0000256" key="1">
    <source>
        <dbReference type="SAM" id="MobiDB-lite"/>
    </source>
</evidence>
<dbReference type="InterPro" id="IPR013087">
    <property type="entry name" value="Znf_C2H2_type"/>
</dbReference>
<feature type="region of interest" description="Disordered" evidence="1">
    <location>
        <begin position="153"/>
        <end position="193"/>
    </location>
</feature>
<feature type="region of interest" description="Disordered" evidence="1">
    <location>
        <begin position="50"/>
        <end position="98"/>
    </location>
</feature>
<reference evidence="3 4" key="1">
    <citation type="journal article" date="2016" name="Mol. Biol. Evol.">
        <title>Comparative Genomics of Early-Diverging Mushroom-Forming Fungi Provides Insights into the Origins of Lignocellulose Decay Capabilities.</title>
        <authorList>
            <person name="Nagy L.G."/>
            <person name="Riley R."/>
            <person name="Tritt A."/>
            <person name="Adam C."/>
            <person name="Daum C."/>
            <person name="Floudas D."/>
            <person name="Sun H."/>
            <person name="Yadav J.S."/>
            <person name="Pangilinan J."/>
            <person name="Larsson K.H."/>
            <person name="Matsuura K."/>
            <person name="Barry K."/>
            <person name="Labutti K."/>
            <person name="Kuo R."/>
            <person name="Ohm R.A."/>
            <person name="Bhattacharya S.S."/>
            <person name="Shirouzu T."/>
            <person name="Yoshinaga Y."/>
            <person name="Martin F.M."/>
            <person name="Grigoriev I.V."/>
            <person name="Hibbett D.S."/>
        </authorList>
    </citation>
    <scope>NUCLEOTIDE SEQUENCE [LARGE SCALE GENOMIC DNA]</scope>
    <source>
        <strain evidence="3 4">HHB12029</strain>
    </source>
</reference>
<feature type="compositionally biased region" description="Polar residues" evidence="1">
    <location>
        <begin position="172"/>
        <end position="193"/>
    </location>
</feature>
<dbReference type="Proteomes" id="UP000077266">
    <property type="component" value="Unassembled WGS sequence"/>
</dbReference>
<accession>A0A165ELP0</accession>
<keyword evidence="4" id="KW-1185">Reference proteome</keyword>
<gene>
    <name evidence="3" type="ORF">EXIGLDRAFT_207435</name>
</gene>
<proteinExistence type="predicted"/>
<protein>
    <recommendedName>
        <fullName evidence="2">C2H2-type domain-containing protein</fullName>
    </recommendedName>
</protein>
<dbReference type="AlphaFoldDB" id="A0A165ELP0"/>
<evidence type="ECO:0000259" key="2">
    <source>
        <dbReference type="PROSITE" id="PS00028"/>
    </source>
</evidence>
<evidence type="ECO:0000313" key="3">
    <source>
        <dbReference type="EMBL" id="KZV87231.1"/>
    </source>
</evidence>
<name>A0A165ELP0_EXIGL</name>
<dbReference type="PROSITE" id="PS00028">
    <property type="entry name" value="ZINC_FINGER_C2H2_1"/>
    <property type="match status" value="1"/>
</dbReference>